<sequence length="350" mass="39234">MPINIYDPRVLDGVIKLLPATGGFFRDTFFRKHTPVPGTKIDIDFYKGKRRVAPFVNPKSAAKTVEKIGYKTNTFETPLLKPKDVTTIEDLSVRAPGENIYGGITREERAIALLTDKLAEFNDSIIRREEWMAAQSMLTGKIPVIGEGVNYTIDFGFSNKEALTGATLWSSPTSDPLKDIDRWVLTCQKNGYHTPNVCLMSSDTHNAFMQRLIALNYMNQFSGNVDLAVIKPQQLSENVIYGGMILKYNMPIYIYNEWYIDDWTNPDSPTELPIVPNGICLLGSSNAKSAIYYGEITLTDENTGGFRSILGERAADTWIKKDPAARYLAMHSRPLPAPQEVDSWYVATVL</sequence>
<organism evidence="1 2">
    <name type="scientific">Clostridium chromiireducens</name>
    <dbReference type="NCBI Taxonomy" id="225345"/>
    <lineage>
        <taxon>Bacteria</taxon>
        <taxon>Bacillati</taxon>
        <taxon>Bacillota</taxon>
        <taxon>Clostridia</taxon>
        <taxon>Eubacteriales</taxon>
        <taxon>Clostridiaceae</taxon>
        <taxon>Clostridium</taxon>
    </lineage>
</organism>
<dbReference type="Proteomes" id="UP000191056">
    <property type="component" value="Unassembled WGS sequence"/>
</dbReference>
<keyword evidence="2" id="KW-1185">Reference proteome</keyword>
<reference evidence="1 2" key="1">
    <citation type="submission" date="2017-03" db="EMBL/GenBank/DDBJ databases">
        <title>Genome sequence of Clostridium chromiireducens DSM 23318.</title>
        <authorList>
            <person name="Poehlein A."/>
            <person name="Daniel R."/>
        </authorList>
    </citation>
    <scope>NUCLEOTIDE SEQUENCE [LARGE SCALE GENOMIC DNA]</scope>
    <source>
        <strain evidence="1 2">DSM 23318</strain>
    </source>
</reference>
<name>A0A1V4IUJ0_9CLOT</name>
<dbReference type="Gene3D" id="3.15.30.10">
    <property type="entry name" value="putative capsid protein of prophage domain like"/>
    <property type="match status" value="1"/>
</dbReference>
<dbReference type="EMBL" id="MZGT01000016">
    <property type="protein sequence ID" value="OPJ63692.1"/>
    <property type="molecule type" value="Genomic_DNA"/>
</dbReference>
<comment type="caution">
    <text evidence="1">The sequence shown here is derived from an EMBL/GenBank/DDBJ whole genome shotgun (WGS) entry which is preliminary data.</text>
</comment>
<dbReference type="AlphaFoldDB" id="A0A1V4IUJ0"/>
<proteinExistence type="predicted"/>
<dbReference type="STRING" id="225345.CLCHR_15070"/>
<accession>A0A1V4IUJ0</accession>
<dbReference type="Pfam" id="PF03864">
    <property type="entry name" value="Phage_cap_E"/>
    <property type="match status" value="1"/>
</dbReference>
<dbReference type="Gene3D" id="3.30.1930.10">
    <property type="entry name" value="capsid protein of prophage domain"/>
    <property type="match status" value="1"/>
</dbReference>
<gene>
    <name evidence="1" type="ORF">CLCHR_15070</name>
</gene>
<protein>
    <submittedName>
        <fullName evidence="1">Phage major capsid protein E</fullName>
    </submittedName>
</protein>
<evidence type="ECO:0000313" key="2">
    <source>
        <dbReference type="Proteomes" id="UP000191056"/>
    </source>
</evidence>
<dbReference type="RefSeq" id="WP_079439078.1">
    <property type="nucleotide sequence ID" value="NZ_MZGT01000016.1"/>
</dbReference>
<dbReference type="InterPro" id="IPR005564">
    <property type="entry name" value="Major_capsid_GpE"/>
</dbReference>
<evidence type="ECO:0000313" key="1">
    <source>
        <dbReference type="EMBL" id="OPJ63692.1"/>
    </source>
</evidence>
<dbReference type="OrthoDB" id="5449178at2"/>